<evidence type="ECO:0000256" key="5">
    <source>
        <dbReference type="ARBA" id="ARBA00023004"/>
    </source>
</evidence>
<organism evidence="6 7">
    <name type="scientific">Genlisea aurea</name>
    <dbReference type="NCBI Taxonomy" id="192259"/>
    <lineage>
        <taxon>Eukaryota</taxon>
        <taxon>Viridiplantae</taxon>
        <taxon>Streptophyta</taxon>
        <taxon>Embryophyta</taxon>
        <taxon>Tracheophyta</taxon>
        <taxon>Spermatophyta</taxon>
        <taxon>Magnoliopsida</taxon>
        <taxon>eudicotyledons</taxon>
        <taxon>Gunneridae</taxon>
        <taxon>Pentapetalae</taxon>
        <taxon>asterids</taxon>
        <taxon>lamiids</taxon>
        <taxon>Lamiales</taxon>
        <taxon>Lentibulariaceae</taxon>
        <taxon>Genlisea</taxon>
    </lineage>
</organism>
<comment type="cofactor">
    <cofactor evidence="1">
        <name>heme</name>
        <dbReference type="ChEBI" id="CHEBI:30413"/>
    </cofactor>
</comment>
<evidence type="ECO:0000313" key="7">
    <source>
        <dbReference type="Proteomes" id="UP000015453"/>
    </source>
</evidence>
<evidence type="ECO:0000256" key="1">
    <source>
        <dbReference type="ARBA" id="ARBA00001971"/>
    </source>
</evidence>
<evidence type="ECO:0000256" key="4">
    <source>
        <dbReference type="ARBA" id="ARBA00022723"/>
    </source>
</evidence>
<name>S8DYX5_9LAMI</name>
<dbReference type="OrthoDB" id="1470350at2759"/>
<dbReference type="EMBL" id="AUSU01002572">
    <property type="protein sequence ID" value="EPS68513.1"/>
    <property type="molecule type" value="Genomic_DNA"/>
</dbReference>
<dbReference type="Proteomes" id="UP000015453">
    <property type="component" value="Unassembled WGS sequence"/>
</dbReference>
<keyword evidence="5" id="KW-0408">Iron</keyword>
<dbReference type="InterPro" id="IPR036396">
    <property type="entry name" value="Cyt_P450_sf"/>
</dbReference>
<dbReference type="Gene3D" id="1.10.630.10">
    <property type="entry name" value="Cytochrome P450"/>
    <property type="match status" value="1"/>
</dbReference>
<keyword evidence="7" id="KW-1185">Reference proteome</keyword>
<dbReference type="PANTHER" id="PTHR47955">
    <property type="entry name" value="CYTOCHROME P450 FAMILY 71 PROTEIN"/>
    <property type="match status" value="1"/>
</dbReference>
<comment type="similarity">
    <text evidence="2">Belongs to the cytochrome P450 family.</text>
</comment>
<keyword evidence="3" id="KW-0349">Heme</keyword>
<accession>S8DYX5</accession>
<evidence type="ECO:0000256" key="2">
    <source>
        <dbReference type="ARBA" id="ARBA00010617"/>
    </source>
</evidence>
<proteinExistence type="inferred from homology"/>
<evidence type="ECO:0000313" key="6">
    <source>
        <dbReference type="EMBL" id="EPS68513.1"/>
    </source>
</evidence>
<gene>
    <name evidence="6" type="ORF">M569_06255</name>
</gene>
<feature type="non-terminal residue" evidence="6">
    <location>
        <position position="203"/>
    </location>
</feature>
<protein>
    <submittedName>
        <fullName evidence="6">Menthofuran synthase</fullName>
    </submittedName>
</protein>
<dbReference type="SUPFAM" id="SSF48264">
    <property type="entry name" value="Cytochrome P450"/>
    <property type="match status" value="1"/>
</dbReference>
<dbReference type="PANTHER" id="PTHR47955:SF15">
    <property type="entry name" value="CYTOCHROME P450 71A2-LIKE"/>
    <property type="match status" value="1"/>
</dbReference>
<reference evidence="6 7" key="1">
    <citation type="journal article" date="2013" name="BMC Genomics">
        <title>The miniature genome of a carnivorous plant Genlisea aurea contains a low number of genes and short non-coding sequences.</title>
        <authorList>
            <person name="Leushkin E.V."/>
            <person name="Sutormin R.A."/>
            <person name="Nabieva E.R."/>
            <person name="Penin A.A."/>
            <person name="Kondrashov A.S."/>
            <person name="Logacheva M.D."/>
        </authorList>
    </citation>
    <scope>NUCLEOTIDE SEQUENCE [LARGE SCALE GENOMIC DNA]</scope>
</reference>
<dbReference type="GO" id="GO:0004497">
    <property type="term" value="F:monooxygenase activity"/>
    <property type="evidence" value="ECO:0007669"/>
    <property type="project" value="InterPro"/>
</dbReference>
<comment type="caution">
    <text evidence="6">The sequence shown here is derived from an EMBL/GenBank/DDBJ whole genome shotgun (WGS) entry which is preliminary data.</text>
</comment>
<keyword evidence="4" id="KW-0479">Metal-binding</keyword>
<dbReference type="AlphaFoldDB" id="S8DYX5"/>
<evidence type="ECO:0000256" key="3">
    <source>
        <dbReference type="ARBA" id="ARBA00022617"/>
    </source>
</evidence>
<dbReference type="GO" id="GO:0016705">
    <property type="term" value="F:oxidoreductase activity, acting on paired donors, with incorporation or reduction of molecular oxygen"/>
    <property type="evidence" value="ECO:0007669"/>
    <property type="project" value="InterPro"/>
</dbReference>
<sequence length="203" mass="23227">YRMIIADKVLYGSKDLAFAPYGEYWRQMKSICVLHLLSNKKVQSFGKVREEETSIMIAKMTGNGSSTVNLSDMIVSLINNVVCRVVLGRKFDNEDDEQGRLLKRAIKNLSQVVGNVNVEDFVPWLGWINIVSGANSKVDRICKGLDELLEAILRERREKRRKDERRREGEEEASNFVDILLDFQEGSLNSPRIDDYSIKAIIL</sequence>
<dbReference type="GO" id="GO:0005506">
    <property type="term" value="F:iron ion binding"/>
    <property type="evidence" value="ECO:0007669"/>
    <property type="project" value="InterPro"/>
</dbReference>
<dbReference type="Pfam" id="PF00067">
    <property type="entry name" value="p450"/>
    <property type="match status" value="1"/>
</dbReference>
<dbReference type="GO" id="GO:0020037">
    <property type="term" value="F:heme binding"/>
    <property type="evidence" value="ECO:0007669"/>
    <property type="project" value="InterPro"/>
</dbReference>
<dbReference type="InterPro" id="IPR001128">
    <property type="entry name" value="Cyt_P450"/>
</dbReference>
<feature type="non-terminal residue" evidence="6">
    <location>
        <position position="1"/>
    </location>
</feature>